<accession>A0A8J5XT85</accession>
<evidence type="ECO:0000313" key="3">
    <source>
        <dbReference type="EMBL" id="KAG8466129.1"/>
    </source>
</evidence>
<dbReference type="InterPro" id="IPR023168">
    <property type="entry name" value="GatB_Yqey_C_2"/>
</dbReference>
<dbReference type="Pfam" id="PF10213">
    <property type="entry name" value="MRP-S28"/>
    <property type="match status" value="1"/>
</dbReference>
<dbReference type="InterPro" id="IPR019349">
    <property type="entry name" value="Ribosomal_mS35_mit"/>
</dbReference>
<keyword evidence="4" id="KW-1185">Reference proteome</keyword>
<feature type="region of interest" description="Disordered" evidence="1">
    <location>
        <begin position="153"/>
        <end position="202"/>
    </location>
</feature>
<dbReference type="PANTHER" id="PTHR28055:SF1">
    <property type="entry name" value="ALTERED INHERITANCE OF MITOCHONDRIA PROTEIN 41, MITOCHONDRIAL"/>
    <property type="match status" value="1"/>
</dbReference>
<evidence type="ECO:0000313" key="4">
    <source>
        <dbReference type="Proteomes" id="UP000751190"/>
    </source>
</evidence>
<sequence>MARTIALRGLTARLIARARPLSTAAEPRATATLHFTQTLLIVPDGSGPTGEPNKPHEKVSLRVAVSELHLTDAQLERLALVAGPRFDASTGMLKLVGRVHETAEENRAVVRAQLRLLIDDALSHAPDAAPPPADGPAGATREAGSAIVDAVGAEGAPSSARDGHPVAPAKYAAPHAEPESEPAARDRAASPPAPGAATGVPVGGTAARVEAALHDAMKAKQTDRLSALRSIRAAFQLEQTRAGAGGKLHEAGCIAALRQLLKQRHEAIEAFAGSDERQAQERKEAAVISEFLPAGPTAQQLREWVELAIEQTGVASPEQAGKVVGAVMKAHKDRVDGQSVRAATIAALRERSAS</sequence>
<dbReference type="PANTHER" id="PTHR28055">
    <property type="entry name" value="ALTERED INHERITANCE OF MITOCHONDRIA PROTEIN 41, MITOCHONDRIAL"/>
    <property type="match status" value="1"/>
</dbReference>
<dbReference type="GO" id="GO:0016884">
    <property type="term" value="F:carbon-nitrogen ligase activity, with glutamine as amido-N-donor"/>
    <property type="evidence" value="ECO:0007669"/>
    <property type="project" value="InterPro"/>
</dbReference>
<protein>
    <recommendedName>
        <fullName evidence="2">Small ribosomal subunit protein mS35 mitochondrial conserved domain-containing protein</fullName>
    </recommendedName>
</protein>
<dbReference type="AlphaFoldDB" id="A0A8J5XT85"/>
<feature type="domain" description="Small ribosomal subunit protein mS35 mitochondrial conserved" evidence="2">
    <location>
        <begin position="49"/>
        <end position="127"/>
    </location>
</feature>
<dbReference type="InterPro" id="IPR003789">
    <property type="entry name" value="Asn/Gln_tRNA_amidoTrase-B-like"/>
</dbReference>
<dbReference type="SUPFAM" id="SSF89095">
    <property type="entry name" value="GatB/YqeY motif"/>
    <property type="match status" value="1"/>
</dbReference>
<dbReference type="EMBL" id="JAGTXO010000008">
    <property type="protein sequence ID" value="KAG8466129.1"/>
    <property type="molecule type" value="Genomic_DNA"/>
</dbReference>
<dbReference type="Gene3D" id="1.10.1510.10">
    <property type="entry name" value="Uncharacterised protein YqeY/AIM41 PF09424, N-terminal domain"/>
    <property type="match status" value="1"/>
</dbReference>
<name>A0A8J5XT85_DIALT</name>
<dbReference type="InterPro" id="IPR042184">
    <property type="entry name" value="YqeY/Aim41_N"/>
</dbReference>
<feature type="compositionally biased region" description="Basic and acidic residues" evidence="1">
    <location>
        <begin position="176"/>
        <end position="188"/>
    </location>
</feature>
<dbReference type="Proteomes" id="UP000751190">
    <property type="component" value="Unassembled WGS sequence"/>
</dbReference>
<gene>
    <name evidence="3" type="ORF">KFE25_001885</name>
</gene>
<evidence type="ECO:0000259" key="2">
    <source>
        <dbReference type="Pfam" id="PF10213"/>
    </source>
</evidence>
<comment type="caution">
    <text evidence="3">The sequence shown here is derived from an EMBL/GenBank/DDBJ whole genome shotgun (WGS) entry which is preliminary data.</text>
</comment>
<dbReference type="OrthoDB" id="538640at2759"/>
<organism evidence="3 4">
    <name type="scientific">Diacronema lutheri</name>
    <name type="common">Unicellular marine alga</name>
    <name type="synonym">Monochrysis lutheri</name>
    <dbReference type="NCBI Taxonomy" id="2081491"/>
    <lineage>
        <taxon>Eukaryota</taxon>
        <taxon>Haptista</taxon>
        <taxon>Haptophyta</taxon>
        <taxon>Pavlovophyceae</taxon>
        <taxon>Pavlovales</taxon>
        <taxon>Pavlovaceae</taxon>
        <taxon>Diacronema</taxon>
    </lineage>
</organism>
<dbReference type="Pfam" id="PF09424">
    <property type="entry name" value="YqeY"/>
    <property type="match status" value="1"/>
</dbReference>
<reference evidence="3" key="1">
    <citation type="submission" date="2021-05" db="EMBL/GenBank/DDBJ databases">
        <title>The genome of the haptophyte Pavlova lutheri (Diacronema luteri, Pavlovales) - a model for lipid biosynthesis in eukaryotic algae.</title>
        <authorList>
            <person name="Hulatt C.J."/>
            <person name="Posewitz M.C."/>
        </authorList>
    </citation>
    <scope>NUCLEOTIDE SEQUENCE</scope>
    <source>
        <strain evidence="3">NIVA-4/92</strain>
    </source>
</reference>
<proteinExistence type="predicted"/>
<evidence type="ECO:0000256" key="1">
    <source>
        <dbReference type="SAM" id="MobiDB-lite"/>
    </source>
</evidence>
<dbReference type="Gene3D" id="1.10.10.410">
    <property type="match status" value="1"/>
</dbReference>
<dbReference type="InterPro" id="IPR019004">
    <property type="entry name" value="YqeY/Aim41"/>
</dbReference>